<dbReference type="GO" id="GO:0005516">
    <property type="term" value="F:calmodulin binding"/>
    <property type="evidence" value="ECO:0007669"/>
    <property type="project" value="InterPro"/>
</dbReference>
<gene>
    <name evidence="3" type="ORF">RND81_02G036500</name>
</gene>
<name>A0AAW1MQ50_SAPOF</name>
<feature type="region of interest" description="Disordered" evidence="1">
    <location>
        <begin position="277"/>
        <end position="347"/>
    </location>
</feature>
<comment type="caution">
    <text evidence="3">The sequence shown here is derived from an EMBL/GenBank/DDBJ whole genome shotgun (WGS) entry which is preliminary data.</text>
</comment>
<keyword evidence="4" id="KW-1185">Reference proteome</keyword>
<organism evidence="3 4">
    <name type="scientific">Saponaria officinalis</name>
    <name type="common">Common soapwort</name>
    <name type="synonym">Lychnis saponaria</name>
    <dbReference type="NCBI Taxonomy" id="3572"/>
    <lineage>
        <taxon>Eukaryota</taxon>
        <taxon>Viridiplantae</taxon>
        <taxon>Streptophyta</taxon>
        <taxon>Embryophyta</taxon>
        <taxon>Tracheophyta</taxon>
        <taxon>Spermatophyta</taxon>
        <taxon>Magnoliopsida</taxon>
        <taxon>eudicotyledons</taxon>
        <taxon>Gunneridae</taxon>
        <taxon>Pentapetalae</taxon>
        <taxon>Caryophyllales</taxon>
        <taxon>Caryophyllaceae</taxon>
        <taxon>Caryophylleae</taxon>
        <taxon>Saponaria</taxon>
    </lineage>
</organism>
<accession>A0AAW1MQ50</accession>
<feature type="compositionally biased region" description="Basic and acidic residues" evidence="1">
    <location>
        <begin position="281"/>
        <end position="303"/>
    </location>
</feature>
<feature type="region of interest" description="Disordered" evidence="1">
    <location>
        <begin position="206"/>
        <end position="263"/>
    </location>
</feature>
<evidence type="ECO:0000313" key="3">
    <source>
        <dbReference type="EMBL" id="KAK9748106.1"/>
    </source>
</evidence>
<feature type="domain" description="Calmodulin-binding" evidence="2">
    <location>
        <begin position="348"/>
        <end position="461"/>
    </location>
</feature>
<protein>
    <recommendedName>
        <fullName evidence="2">Calmodulin-binding domain-containing protein</fullName>
    </recommendedName>
</protein>
<feature type="compositionally biased region" description="Polar residues" evidence="1">
    <location>
        <begin position="163"/>
        <end position="173"/>
    </location>
</feature>
<dbReference type="EMBL" id="JBDFQZ010000002">
    <property type="protein sequence ID" value="KAK9748106.1"/>
    <property type="molecule type" value="Genomic_DNA"/>
</dbReference>
<feature type="region of interest" description="Disordered" evidence="1">
    <location>
        <begin position="110"/>
        <end position="191"/>
    </location>
</feature>
<feature type="compositionally biased region" description="Basic and acidic residues" evidence="1">
    <location>
        <begin position="225"/>
        <end position="249"/>
    </location>
</feature>
<proteinExistence type="predicted"/>
<reference evidence="3" key="1">
    <citation type="submission" date="2024-03" db="EMBL/GenBank/DDBJ databases">
        <title>WGS assembly of Saponaria officinalis var. Norfolk2.</title>
        <authorList>
            <person name="Jenkins J."/>
            <person name="Shu S."/>
            <person name="Grimwood J."/>
            <person name="Barry K."/>
            <person name="Goodstein D."/>
            <person name="Schmutz J."/>
            <person name="Leebens-Mack J."/>
            <person name="Osbourn A."/>
        </authorList>
    </citation>
    <scope>NUCLEOTIDE SEQUENCE [LARGE SCALE GENOMIC DNA]</scope>
    <source>
        <strain evidence="3">JIC</strain>
    </source>
</reference>
<dbReference type="Proteomes" id="UP001443914">
    <property type="component" value="Unassembled WGS sequence"/>
</dbReference>
<dbReference type="PANTHER" id="PTHR33349">
    <property type="entry name" value="EMB|CAB62594.1"/>
    <property type="match status" value="1"/>
</dbReference>
<evidence type="ECO:0000256" key="1">
    <source>
        <dbReference type="SAM" id="MobiDB-lite"/>
    </source>
</evidence>
<dbReference type="SMART" id="SM01054">
    <property type="entry name" value="CaM_binding"/>
    <property type="match status" value="1"/>
</dbReference>
<dbReference type="InterPro" id="IPR012417">
    <property type="entry name" value="CaM-bd_dom_pln"/>
</dbReference>
<feature type="compositionally biased region" description="Basic and acidic residues" evidence="1">
    <location>
        <begin position="131"/>
        <end position="146"/>
    </location>
</feature>
<dbReference type="AlphaFoldDB" id="A0AAW1MQ50"/>
<evidence type="ECO:0000313" key="4">
    <source>
        <dbReference type="Proteomes" id="UP001443914"/>
    </source>
</evidence>
<sequence>MKNTGGDINTEQAEMECEVVNDIYVDRSTGKTTDVVEERADDLRRECRIPYDMKEQTPDLVGPKKRNPNAPVVGQALKATVRSRYRCPSTGSCHDICKYGHRTELKKEAKKPVLGTIRESRPLIRTSSGDKLSKSVPEKDAKDKSSLSRRLSHPGQISEKNRMTQTENVNSSEGGVAPNPPQPKIKRVQNETKPPAVLISGSSFSRSKIDVPAGKKALQVKTSRKVRENKTKEARSSSESRNGKAKEPMSHSPRTLLKKSPSIKATLLKNFRSFSRSRRLSISEDAKSDKPRDVPDKAEHVIEPDEESLVSSTTKKGNRFGLPSFSSSSAPKSAASAARQTSEEKNGSVWKVKFRRGTVVNIQTASSSPKKLRFRRGRILGQDQNDKIDARKGLKKIDDLGNESADIKPEHEKVLLRRQEGAVKKDSIDLNNVIKETASKLVKTRKSRVKALVGAFESVMSFRDRKPLVETTVS</sequence>
<dbReference type="PANTHER" id="PTHR33349:SF41">
    <property type="entry name" value="EMB|CAB62594.1"/>
    <property type="match status" value="1"/>
</dbReference>
<feature type="compositionally biased region" description="Low complexity" evidence="1">
    <location>
        <begin position="324"/>
        <end position="338"/>
    </location>
</feature>
<evidence type="ECO:0000259" key="2">
    <source>
        <dbReference type="SMART" id="SM01054"/>
    </source>
</evidence>
<dbReference type="Pfam" id="PF07839">
    <property type="entry name" value="CaM_binding"/>
    <property type="match status" value="1"/>
</dbReference>